<evidence type="ECO:0000313" key="8">
    <source>
        <dbReference type="EMBL" id="MCS5726969.1"/>
    </source>
</evidence>
<evidence type="ECO:0000256" key="4">
    <source>
        <dbReference type="ARBA" id="ARBA00022989"/>
    </source>
</evidence>
<feature type="transmembrane region" description="Helical" evidence="7">
    <location>
        <begin position="234"/>
        <end position="255"/>
    </location>
</feature>
<feature type="transmembrane region" description="Helical" evidence="7">
    <location>
        <begin position="211"/>
        <end position="228"/>
    </location>
</feature>
<keyword evidence="9" id="KW-1185">Reference proteome</keyword>
<dbReference type="GO" id="GO:0065002">
    <property type="term" value="P:intracellular protein transmembrane transport"/>
    <property type="evidence" value="ECO:0007669"/>
    <property type="project" value="TreeGrafter"/>
</dbReference>
<dbReference type="PRINTS" id="PR01840">
    <property type="entry name" value="TATCFAMILY"/>
</dbReference>
<proteinExistence type="inferred from homology"/>
<keyword evidence="6 7" id="KW-0472">Membrane</keyword>
<dbReference type="GO" id="GO:0033281">
    <property type="term" value="C:TAT protein transport complex"/>
    <property type="evidence" value="ECO:0007669"/>
    <property type="project" value="UniProtKB-UniRule"/>
</dbReference>
<dbReference type="RefSeq" id="WP_259529913.1">
    <property type="nucleotide sequence ID" value="NZ_JANLCK010000007.1"/>
</dbReference>
<gene>
    <name evidence="7 8" type="primary">tatC</name>
    <name evidence="8" type="ORF">N1028_13795</name>
</gene>
<dbReference type="HAMAP" id="MF_00902">
    <property type="entry name" value="TatC"/>
    <property type="match status" value="1"/>
</dbReference>
<evidence type="ECO:0000256" key="6">
    <source>
        <dbReference type="ARBA" id="ARBA00023136"/>
    </source>
</evidence>
<dbReference type="EMBL" id="JANLCK010000007">
    <property type="protein sequence ID" value="MCS5726969.1"/>
    <property type="molecule type" value="Genomic_DNA"/>
</dbReference>
<keyword evidence="3 7" id="KW-0653">Protein transport</keyword>
<dbReference type="InterPro" id="IPR002033">
    <property type="entry name" value="TatC"/>
</dbReference>
<feature type="transmembrane region" description="Helical" evidence="7">
    <location>
        <begin position="93"/>
        <end position="115"/>
    </location>
</feature>
<comment type="function">
    <text evidence="7">Part of the twin-arginine translocation (Tat) system that transports large folded proteins containing a characteristic twin-arginine motif in their signal peptide across membranes. Together with TatB, TatC is part of a receptor directly interacting with Tat signal peptides.</text>
</comment>
<dbReference type="GO" id="GO:0043953">
    <property type="term" value="P:protein transport by the Tat complex"/>
    <property type="evidence" value="ECO:0007669"/>
    <property type="project" value="UniProtKB-UniRule"/>
</dbReference>
<comment type="similarity">
    <text evidence="7">Belongs to the TatC family.</text>
</comment>
<reference evidence="8" key="1">
    <citation type="submission" date="2022-08" db="EMBL/GenBank/DDBJ databases">
        <authorList>
            <person name="Deng Y."/>
            <person name="Han X.-F."/>
            <person name="Zhang Y.-Q."/>
        </authorList>
    </citation>
    <scope>NUCLEOTIDE SEQUENCE</scope>
    <source>
        <strain evidence="8">CPCC 203407</strain>
    </source>
</reference>
<accession>A0AA41XEY4</accession>
<feature type="transmembrane region" description="Helical" evidence="7">
    <location>
        <begin position="127"/>
        <end position="152"/>
    </location>
</feature>
<dbReference type="Proteomes" id="UP001165587">
    <property type="component" value="Unassembled WGS sequence"/>
</dbReference>
<keyword evidence="7" id="KW-1003">Cell membrane</keyword>
<comment type="subunit">
    <text evidence="7">The Tat system comprises two distinct complexes: a TatABC complex, containing multiple copies of TatA, TatB and TatC subunits, and a separate TatA complex, containing only TatA subunits. Substrates initially bind to the TatABC complex, which probably triggers association of the separate TatA complex to form the active translocon.</text>
</comment>
<evidence type="ECO:0000256" key="3">
    <source>
        <dbReference type="ARBA" id="ARBA00022927"/>
    </source>
</evidence>
<protein>
    <recommendedName>
        <fullName evidence="7">Sec-independent protein translocase protein TatC</fullName>
    </recommendedName>
</protein>
<evidence type="ECO:0000313" key="9">
    <source>
        <dbReference type="Proteomes" id="UP001165587"/>
    </source>
</evidence>
<feature type="transmembrane region" description="Helical" evidence="7">
    <location>
        <begin position="36"/>
        <end position="54"/>
    </location>
</feature>
<feature type="transmembrane region" description="Helical" evidence="7">
    <location>
        <begin position="172"/>
        <end position="199"/>
    </location>
</feature>
<keyword evidence="7" id="KW-0813">Transport</keyword>
<organism evidence="8 9">
    <name type="scientific">Herbiconiux oxytropis</name>
    <dbReference type="NCBI Taxonomy" id="2970915"/>
    <lineage>
        <taxon>Bacteria</taxon>
        <taxon>Bacillati</taxon>
        <taxon>Actinomycetota</taxon>
        <taxon>Actinomycetes</taxon>
        <taxon>Micrococcales</taxon>
        <taxon>Microbacteriaceae</taxon>
        <taxon>Herbiconiux</taxon>
    </lineage>
</organism>
<evidence type="ECO:0000256" key="2">
    <source>
        <dbReference type="ARBA" id="ARBA00022692"/>
    </source>
</evidence>
<dbReference type="NCBIfam" id="TIGR00945">
    <property type="entry name" value="tatC"/>
    <property type="match status" value="1"/>
</dbReference>
<dbReference type="Pfam" id="PF00902">
    <property type="entry name" value="TatC"/>
    <property type="match status" value="1"/>
</dbReference>
<evidence type="ECO:0000256" key="1">
    <source>
        <dbReference type="ARBA" id="ARBA00004141"/>
    </source>
</evidence>
<keyword evidence="2 7" id="KW-0812">Transmembrane</keyword>
<keyword evidence="5 7" id="KW-0811">Translocation</keyword>
<dbReference type="PANTHER" id="PTHR30371:SF0">
    <property type="entry name" value="SEC-INDEPENDENT PROTEIN TRANSLOCASE PROTEIN TATC, CHLOROPLASTIC-RELATED"/>
    <property type="match status" value="1"/>
</dbReference>
<name>A0AA41XEY4_9MICO</name>
<evidence type="ECO:0000256" key="7">
    <source>
        <dbReference type="HAMAP-Rule" id="MF_00902"/>
    </source>
</evidence>
<comment type="subcellular location">
    <subcellularLocation>
        <location evidence="7">Cell membrane</location>
        <topology evidence="7">Multi-pass membrane protein</topology>
    </subcellularLocation>
    <subcellularLocation>
        <location evidence="1">Membrane</location>
        <topology evidence="1">Multi-pass membrane protein</topology>
    </subcellularLocation>
</comment>
<dbReference type="PANTHER" id="PTHR30371">
    <property type="entry name" value="SEC-INDEPENDENT PROTEIN TRANSLOCASE PROTEIN TATC"/>
    <property type="match status" value="1"/>
</dbReference>
<dbReference type="GO" id="GO:0009977">
    <property type="term" value="F:proton motive force dependent protein transmembrane transporter activity"/>
    <property type="evidence" value="ECO:0007669"/>
    <property type="project" value="TreeGrafter"/>
</dbReference>
<sequence>MALAAHALRWRSPSSRSREDASVPLREHLVELRKRLLLVAVGIALGCVAGWYLYEPLFAVFQDPIRQAAAASGHQFTLTFSTVTSSLDVRVQVSLVIGLVLTAPWTAYQAIAFAWPGLKRRERFAVVAFLAAGLPLFLAGVTVAWLIIPSALSLFSELAPAGTATLVNADVYFAFVMRMAAAFGAAFLLPLAMVLLTRIGLVGGSAWLSHWRWSIVAATVFAAVATPTGDVPTMLALATPIAALYLAATAICLLHDRRLARSIERGTYSRLIAA</sequence>
<dbReference type="AlphaFoldDB" id="A0AA41XEY4"/>
<evidence type="ECO:0000256" key="5">
    <source>
        <dbReference type="ARBA" id="ARBA00023010"/>
    </source>
</evidence>
<comment type="caution">
    <text evidence="8">The sequence shown here is derived from an EMBL/GenBank/DDBJ whole genome shotgun (WGS) entry which is preliminary data.</text>
</comment>
<keyword evidence="4 7" id="KW-1133">Transmembrane helix</keyword>